<keyword evidence="10" id="KW-1133">Transmembrane helix</keyword>
<evidence type="ECO:0000256" key="8">
    <source>
        <dbReference type="ARBA" id="ARBA00038120"/>
    </source>
</evidence>
<evidence type="ECO:0000313" key="13">
    <source>
        <dbReference type="Proteomes" id="UP000030491"/>
    </source>
</evidence>
<evidence type="ECO:0000313" key="12">
    <source>
        <dbReference type="EMBL" id="KGF91227.1"/>
    </source>
</evidence>
<evidence type="ECO:0000256" key="5">
    <source>
        <dbReference type="ARBA" id="ARBA00023136"/>
    </source>
</evidence>
<dbReference type="PANTHER" id="PTHR43646">
    <property type="entry name" value="GLYCOSYLTRANSFERASE"/>
    <property type="match status" value="1"/>
</dbReference>
<reference evidence="13" key="1">
    <citation type="journal article" date="2014" name="Sci. Data">
        <title>Genomes of diverse isolates of the marine cyanobacterium Prochlorococcus.</title>
        <authorList>
            <person name="Biller S."/>
            <person name="Berube P."/>
            <person name="Thompson J."/>
            <person name="Kelly L."/>
            <person name="Roggensack S."/>
            <person name="Awad L."/>
            <person name="Roache-Johnson K."/>
            <person name="Ding H."/>
            <person name="Giovannoni S.J."/>
            <person name="Moore L.R."/>
            <person name="Chisholm S.W."/>
        </authorList>
    </citation>
    <scope>NUCLEOTIDE SEQUENCE [LARGE SCALE GENOMIC DNA]</scope>
</reference>
<evidence type="ECO:0000256" key="6">
    <source>
        <dbReference type="ARBA" id="ARBA00037281"/>
    </source>
</evidence>
<keyword evidence="2" id="KW-1003">Cell membrane</keyword>
<comment type="pathway">
    <text evidence="7">Carotenoid biosynthesis; staphyloxanthin biosynthesis; staphyloxanthin from farnesyl diphosphate: step 4/5.</text>
</comment>
<dbReference type="Pfam" id="PF00535">
    <property type="entry name" value="Glycos_transf_2"/>
    <property type="match status" value="1"/>
</dbReference>
<keyword evidence="4 12" id="KW-0808">Transferase</keyword>
<dbReference type="EMBL" id="JNAJ01000014">
    <property type="protein sequence ID" value="KGF91227.1"/>
    <property type="molecule type" value="Genomic_DNA"/>
</dbReference>
<dbReference type="InterPro" id="IPR001173">
    <property type="entry name" value="Glyco_trans_2-like"/>
</dbReference>
<evidence type="ECO:0000256" key="4">
    <source>
        <dbReference type="ARBA" id="ARBA00022679"/>
    </source>
</evidence>
<feature type="transmembrane region" description="Helical" evidence="10">
    <location>
        <begin position="297"/>
        <end position="318"/>
    </location>
</feature>
<evidence type="ECO:0000259" key="11">
    <source>
        <dbReference type="Pfam" id="PF00535"/>
    </source>
</evidence>
<evidence type="ECO:0000256" key="9">
    <source>
        <dbReference type="ARBA" id="ARBA00040345"/>
    </source>
</evidence>
<organism evidence="12 13">
    <name type="scientific">Prochlorococcus marinus str. MIT 9116</name>
    <dbReference type="NCBI Taxonomy" id="167544"/>
    <lineage>
        <taxon>Bacteria</taxon>
        <taxon>Bacillati</taxon>
        <taxon>Cyanobacteriota</taxon>
        <taxon>Cyanophyceae</taxon>
        <taxon>Synechococcales</taxon>
        <taxon>Prochlorococcaceae</taxon>
        <taxon>Prochlorococcus</taxon>
    </lineage>
</organism>
<comment type="similarity">
    <text evidence="8">Belongs to the glycosyltransferase 2 family. CrtQ subfamily.</text>
</comment>
<comment type="subcellular location">
    <subcellularLocation>
        <location evidence="1">Cell membrane</location>
    </subcellularLocation>
</comment>
<dbReference type="Gene3D" id="3.90.550.10">
    <property type="entry name" value="Spore Coat Polysaccharide Biosynthesis Protein SpsA, Chain A"/>
    <property type="match status" value="1"/>
</dbReference>
<accession>A0A0A1ZNQ8</accession>
<feature type="domain" description="Glycosyltransferase 2-like" evidence="11">
    <location>
        <begin position="46"/>
        <end position="224"/>
    </location>
</feature>
<dbReference type="Proteomes" id="UP000030491">
    <property type="component" value="Unassembled WGS sequence"/>
</dbReference>
<dbReference type="GO" id="GO:0005886">
    <property type="term" value="C:plasma membrane"/>
    <property type="evidence" value="ECO:0007669"/>
    <property type="project" value="UniProtKB-SubCell"/>
</dbReference>
<dbReference type="PANTHER" id="PTHR43646:SF2">
    <property type="entry name" value="GLYCOSYLTRANSFERASE 2-LIKE DOMAIN-CONTAINING PROTEIN"/>
    <property type="match status" value="1"/>
</dbReference>
<dbReference type="AlphaFoldDB" id="A0A0A1ZNQ8"/>
<name>A0A0A1ZNQ8_PROMR</name>
<gene>
    <name evidence="12" type="ORF">EU93_1166</name>
</gene>
<dbReference type="RefSeq" id="WP_032514007.1">
    <property type="nucleotide sequence ID" value="NZ_JNAJ01000014.1"/>
</dbReference>
<evidence type="ECO:0000256" key="10">
    <source>
        <dbReference type="SAM" id="Phobius"/>
    </source>
</evidence>
<feature type="transmembrane region" description="Helical" evidence="10">
    <location>
        <begin position="357"/>
        <end position="379"/>
    </location>
</feature>
<evidence type="ECO:0000256" key="7">
    <source>
        <dbReference type="ARBA" id="ARBA00037904"/>
    </source>
</evidence>
<comment type="caution">
    <text evidence="12">The sequence shown here is derived from an EMBL/GenBank/DDBJ whole genome shotgun (WGS) entry which is preliminary data.</text>
</comment>
<protein>
    <recommendedName>
        <fullName evidence="9">4,4'-diaponeurosporenoate glycosyltransferase</fullName>
    </recommendedName>
</protein>
<evidence type="ECO:0000256" key="2">
    <source>
        <dbReference type="ARBA" id="ARBA00022475"/>
    </source>
</evidence>
<evidence type="ECO:0000256" key="1">
    <source>
        <dbReference type="ARBA" id="ARBA00004236"/>
    </source>
</evidence>
<dbReference type="OrthoDB" id="9806525at2"/>
<dbReference type="InterPro" id="IPR029044">
    <property type="entry name" value="Nucleotide-diphossugar_trans"/>
</dbReference>
<keyword evidence="10" id="KW-0812">Transmembrane</keyword>
<proteinExistence type="inferred from homology"/>
<dbReference type="SUPFAM" id="SSF53448">
    <property type="entry name" value="Nucleotide-diphospho-sugar transferases"/>
    <property type="match status" value="1"/>
</dbReference>
<feature type="transmembrane region" description="Helical" evidence="10">
    <location>
        <begin position="325"/>
        <end position="345"/>
    </location>
</feature>
<keyword evidence="3" id="KW-0328">Glycosyltransferase</keyword>
<dbReference type="GO" id="GO:0016757">
    <property type="term" value="F:glycosyltransferase activity"/>
    <property type="evidence" value="ECO:0007669"/>
    <property type="project" value="UniProtKB-KW"/>
</dbReference>
<keyword evidence="5 10" id="KW-0472">Membrane</keyword>
<evidence type="ECO:0000256" key="3">
    <source>
        <dbReference type="ARBA" id="ARBA00022676"/>
    </source>
</evidence>
<comment type="function">
    <text evidence="6">Catalyzes the glycosylation of 4,4'-diaponeurosporenoate, i.e. the esterification of glucose at the C1'' position with the carboxyl group of 4,4'-diaponeurosporenic acid, to form glycosyl-4,4'-diaponeurosporenoate. This is a step in the biosynthesis of staphyloxanthin, an orange pigment present in most staphylococci strains.</text>
</comment>
<sequence>MFFLLLLSILTLILALGTFIIERYIFINAPFLENINSEKPIETSLTIIIPAYNEELNIVKCLKSLSKIKRPSVNFKILVVDDLSSDKTFLEAKNLKEEIFKNSKELEIISSGKRPEYKNWVGKNWPCYVGSKKINSEWILFIDADVIIGKNCIHNALFKAREDNIDLLSLAPKVNCNCLAEWMVQPIMTSLLMIGFPISDTNDSRNNTSFAAGPFMLFKRESYELIGGHEGTFDEVVEDIALAKKIKNRNLKLNFLIAIKDISINMYQDLNSLIEGWSKNWFLGLEKDLFRSISGSIFVFLNFSVPWLLFFISLILLLNNFSLKILCTTLISFLALCTYLFKRIWLKAKYEIPSRYWYLNGIGGIIVFYISLLSIYKTYTGNGWTWKGRNLFKR</sequence>